<comment type="caution">
    <text evidence="3">The sequence shown here is derived from an EMBL/GenBank/DDBJ whole genome shotgun (WGS) entry which is preliminary data.</text>
</comment>
<dbReference type="InterPro" id="IPR029417">
    <property type="entry name" value="FAM227"/>
</dbReference>
<keyword evidence="4" id="KW-1185">Reference proteome</keyword>
<dbReference type="AlphaFoldDB" id="A0AAV6HGU7"/>
<feature type="region of interest" description="Disordered" evidence="2">
    <location>
        <begin position="338"/>
        <end position="405"/>
    </location>
</feature>
<evidence type="ECO:0008006" key="5">
    <source>
        <dbReference type="Google" id="ProtNLM"/>
    </source>
</evidence>
<sequence>MAEINAVCMPMVVYLENVCDNPGSAQQKREKLQKASQEPVSCLLGSITELSNRISSLPLLPNAGCADTQAPKDKKSTQLSIPKQAGQPTSTFQDKQESLSWSGHSGFQQESPPPPQPGQGRSNTSSEKHEGGMPKLVELYQFPGFSKDGAMPLPYHTPFSTVVTQVVRAQQGLSHKPRYKAAFQSNLSSVLMEHFVTDMFWWLFLQNFQPDGQVQDCLFSRIAENYIRILTHNQSSRISNVFLREFPCILSQTLYSCFCCCFPQSCSTIRHGTFLQMLCSTAYQWTEGVCPAPNVFKKWDFKALEPEEAGSRKFTAENEKKEPELSVSLLDSLFPGAGVSSQRDGPPRKPVSPVIEPSKTSSKGAFSNTEEQNINNPSEKEEKSAGSEDIKGSDQKAATDHSNRKSTKECDWYKLEFGRCTFDLWGNSPLVQHFMHKFRPEPSVGQGVLVRRTQIRTLPPYPSDLLIRQCRERSAARWHDLKAARAQCAEELAALHRIKAEQRHILLKKQTTILSQQSSVKRYYQKLYPDTTKEEEIDPTSESS</sequence>
<feature type="region of interest" description="Disordered" evidence="2">
    <location>
        <begin position="65"/>
        <end position="130"/>
    </location>
</feature>
<organism evidence="3 4">
    <name type="scientific">Alosa alosa</name>
    <name type="common">allis shad</name>
    <dbReference type="NCBI Taxonomy" id="278164"/>
    <lineage>
        <taxon>Eukaryota</taxon>
        <taxon>Metazoa</taxon>
        <taxon>Chordata</taxon>
        <taxon>Craniata</taxon>
        <taxon>Vertebrata</taxon>
        <taxon>Euteleostomi</taxon>
        <taxon>Actinopterygii</taxon>
        <taxon>Neopterygii</taxon>
        <taxon>Teleostei</taxon>
        <taxon>Clupei</taxon>
        <taxon>Clupeiformes</taxon>
        <taxon>Clupeoidei</taxon>
        <taxon>Clupeidae</taxon>
        <taxon>Alosa</taxon>
    </lineage>
</organism>
<proteinExistence type="inferred from homology"/>
<name>A0AAV6HGU7_9TELE</name>
<gene>
    <name evidence="3" type="ORF">AALO_G00016630</name>
</gene>
<dbReference type="Proteomes" id="UP000823561">
    <property type="component" value="Chromosome 1"/>
</dbReference>
<evidence type="ECO:0000313" key="3">
    <source>
        <dbReference type="EMBL" id="KAG5286590.1"/>
    </source>
</evidence>
<dbReference type="PANTHER" id="PTHR33560">
    <property type="entry name" value="PROTEIN FAM227B"/>
    <property type="match status" value="1"/>
</dbReference>
<evidence type="ECO:0000256" key="2">
    <source>
        <dbReference type="SAM" id="MobiDB-lite"/>
    </source>
</evidence>
<accession>A0AAV6HGU7</accession>
<comment type="similarity">
    <text evidence="1">Belongs to the FAM227 family.</text>
</comment>
<dbReference type="EMBL" id="JADWDJ010000001">
    <property type="protein sequence ID" value="KAG5286590.1"/>
    <property type="molecule type" value="Genomic_DNA"/>
</dbReference>
<feature type="compositionally biased region" description="Basic and acidic residues" evidence="2">
    <location>
        <begin position="378"/>
        <end position="405"/>
    </location>
</feature>
<evidence type="ECO:0000256" key="1">
    <source>
        <dbReference type="ARBA" id="ARBA00008666"/>
    </source>
</evidence>
<evidence type="ECO:0000313" key="4">
    <source>
        <dbReference type="Proteomes" id="UP000823561"/>
    </source>
</evidence>
<protein>
    <recommendedName>
        <fullName evidence="5">Protein FAM227A</fullName>
    </recommendedName>
</protein>
<feature type="compositionally biased region" description="Polar residues" evidence="2">
    <location>
        <begin position="77"/>
        <end position="110"/>
    </location>
</feature>
<feature type="compositionally biased region" description="Polar residues" evidence="2">
    <location>
        <begin position="358"/>
        <end position="377"/>
    </location>
</feature>
<dbReference type="PANTHER" id="PTHR33560:SF1">
    <property type="entry name" value="PROTEIN FAM227A"/>
    <property type="match status" value="1"/>
</dbReference>
<reference evidence="3 4" key="1">
    <citation type="submission" date="2020-10" db="EMBL/GenBank/DDBJ databases">
        <title>Chromosome-scale genome assembly of the Allis shad, Alosa alosa.</title>
        <authorList>
            <person name="Margot Z."/>
            <person name="Christophe K."/>
            <person name="Cabau C."/>
            <person name="Louis A."/>
            <person name="Berthelot C."/>
            <person name="Parey E."/>
            <person name="Roest Crollius H."/>
            <person name="Montfort J."/>
            <person name="Robinson-Rechavi M."/>
            <person name="Bucao C."/>
            <person name="Bouchez O."/>
            <person name="Gislard M."/>
            <person name="Lluch J."/>
            <person name="Milhes M."/>
            <person name="Lampietro C."/>
            <person name="Lopez Roques C."/>
            <person name="Donnadieu C."/>
            <person name="Braasch I."/>
            <person name="Desvignes T."/>
            <person name="Postlethwait J."/>
            <person name="Bobe J."/>
            <person name="Guiguen Y."/>
        </authorList>
    </citation>
    <scope>NUCLEOTIDE SEQUENCE [LARGE SCALE GENOMIC DNA]</scope>
    <source>
        <strain evidence="3">M-15738</strain>
        <tissue evidence="3">Blood</tissue>
    </source>
</reference>
<dbReference type="Pfam" id="PF14922">
    <property type="entry name" value="FWWh"/>
    <property type="match status" value="1"/>
</dbReference>